<proteinExistence type="predicted"/>
<keyword evidence="2" id="KW-1185">Reference proteome</keyword>
<sequence length="163" mass="18175">MVGIENTRTGFGSVLVQLIPEPNPDPNRPEPRTEVEVNYKNTPAYIYTHVLRFSFSPTSHFSDLSEGQREAANGDFRSDLSLSLSRSLPLTSCRQSSSSPPRLLPSIILTPLAESPSIIITPGTPVVVHHHQFEEVKKELMLSLQPSSLRSSARTEVHRNRNF</sequence>
<comment type="caution">
    <text evidence="1">The sequence shown here is derived from an EMBL/GenBank/DDBJ whole genome shotgun (WGS) entry which is preliminary data.</text>
</comment>
<evidence type="ECO:0000313" key="1">
    <source>
        <dbReference type="EMBL" id="KAI8559473.1"/>
    </source>
</evidence>
<dbReference type="EMBL" id="CM046391">
    <property type="protein sequence ID" value="KAI8559473.1"/>
    <property type="molecule type" value="Genomic_DNA"/>
</dbReference>
<protein>
    <submittedName>
        <fullName evidence="1">Uncharacterized protein</fullName>
    </submittedName>
</protein>
<dbReference type="Proteomes" id="UP001062846">
    <property type="component" value="Chromosome 4"/>
</dbReference>
<organism evidence="1 2">
    <name type="scientific">Rhododendron molle</name>
    <name type="common">Chinese azalea</name>
    <name type="synonym">Azalea mollis</name>
    <dbReference type="NCBI Taxonomy" id="49168"/>
    <lineage>
        <taxon>Eukaryota</taxon>
        <taxon>Viridiplantae</taxon>
        <taxon>Streptophyta</taxon>
        <taxon>Embryophyta</taxon>
        <taxon>Tracheophyta</taxon>
        <taxon>Spermatophyta</taxon>
        <taxon>Magnoliopsida</taxon>
        <taxon>eudicotyledons</taxon>
        <taxon>Gunneridae</taxon>
        <taxon>Pentapetalae</taxon>
        <taxon>asterids</taxon>
        <taxon>Ericales</taxon>
        <taxon>Ericaceae</taxon>
        <taxon>Ericoideae</taxon>
        <taxon>Rhodoreae</taxon>
        <taxon>Rhododendron</taxon>
    </lineage>
</organism>
<reference evidence="1" key="1">
    <citation type="submission" date="2022-02" db="EMBL/GenBank/DDBJ databases">
        <title>Plant Genome Project.</title>
        <authorList>
            <person name="Zhang R.-G."/>
        </authorList>
    </citation>
    <scope>NUCLEOTIDE SEQUENCE</scope>
    <source>
        <strain evidence="1">AT1</strain>
    </source>
</reference>
<accession>A0ACC0P1F6</accession>
<name>A0ACC0P1F6_RHOML</name>
<evidence type="ECO:0000313" key="2">
    <source>
        <dbReference type="Proteomes" id="UP001062846"/>
    </source>
</evidence>
<gene>
    <name evidence="1" type="ORF">RHMOL_Rhmol04G0176600</name>
</gene>